<evidence type="ECO:0000313" key="3">
    <source>
        <dbReference type="Proteomes" id="UP000829455"/>
    </source>
</evidence>
<keyword evidence="1" id="KW-1133">Transmembrane helix</keyword>
<feature type="transmembrane region" description="Helical" evidence="1">
    <location>
        <begin position="12"/>
        <end position="34"/>
    </location>
</feature>
<accession>A0ABY3Y6K7</accession>
<sequence>MSIFWDVNGNFQWSSIAAFVALLSTIIMVIMQIFNNKKSIDANLKAKSRVEWIQNVRKLSADFIRVSYEYKGLMDEYIKIDKEKNIIFIDKPIEGETKSKMGEKWTEFLYTYNLFLLYFNEGEKTDKFNKISNDTIIKSAENLREEVKNFHYKVNGMKEKQFYYKGIKPFRNNMRQYLKGEWDRAKSGK</sequence>
<protein>
    <recommendedName>
        <fullName evidence="4">DUF4760 domain-containing protein</fullName>
    </recommendedName>
</protein>
<evidence type="ECO:0008006" key="4">
    <source>
        <dbReference type="Google" id="ProtNLM"/>
    </source>
</evidence>
<evidence type="ECO:0000313" key="2">
    <source>
        <dbReference type="EMBL" id="UNV84786.1"/>
    </source>
</evidence>
<dbReference type="EMBL" id="CP094241">
    <property type="protein sequence ID" value="UNV84786.1"/>
    <property type="molecule type" value="Genomic_DNA"/>
</dbReference>
<proteinExistence type="predicted"/>
<keyword evidence="1" id="KW-0472">Membrane</keyword>
<keyword evidence="1" id="KW-0812">Transmembrane</keyword>
<evidence type="ECO:0000256" key="1">
    <source>
        <dbReference type="SAM" id="Phobius"/>
    </source>
</evidence>
<keyword evidence="3" id="KW-1185">Reference proteome</keyword>
<gene>
    <name evidence="2" type="ORF">MON40_12410</name>
</gene>
<dbReference type="RefSeq" id="WP_242925926.1">
    <property type="nucleotide sequence ID" value="NZ_CP094241.1"/>
</dbReference>
<name>A0ABY3Y6K7_9NEIS</name>
<reference evidence="2 3" key="1">
    <citation type="submission" date="2022-03" db="EMBL/GenBank/DDBJ databases">
        <title>Genome sequencing of Neisseria macacae.</title>
        <authorList>
            <person name="Baek M.-G."/>
        </authorList>
    </citation>
    <scope>NUCLEOTIDE SEQUENCE [LARGE SCALE GENOMIC DNA]</scope>
    <source>
        <strain evidence="2 3">ATCC 33926</strain>
    </source>
</reference>
<dbReference type="Proteomes" id="UP000829455">
    <property type="component" value="Chromosome"/>
</dbReference>
<organism evidence="2 3">
    <name type="scientific">Neisseria macacae ATCC 33926</name>
    <dbReference type="NCBI Taxonomy" id="997348"/>
    <lineage>
        <taxon>Bacteria</taxon>
        <taxon>Pseudomonadati</taxon>
        <taxon>Pseudomonadota</taxon>
        <taxon>Betaproteobacteria</taxon>
        <taxon>Neisseriales</taxon>
        <taxon>Neisseriaceae</taxon>
        <taxon>Neisseria</taxon>
    </lineage>
</organism>